<reference evidence="2 3" key="2">
    <citation type="submission" date="2019-09" db="EMBL/GenBank/DDBJ databases">
        <title>Complete Genome Sequence and Methylome Analysis of free living Spirochaetas.</title>
        <authorList>
            <person name="Leshcheva N."/>
            <person name="Mikheeva N."/>
        </authorList>
    </citation>
    <scope>NUCLEOTIDE SEQUENCE [LARGE SCALE GENOMIC DNA]</scope>
    <source>
        <strain evidence="2 3">P</strain>
    </source>
</reference>
<dbReference type="RefSeq" id="WP_149567303.1">
    <property type="nucleotide sequence ID" value="NZ_CP035807.1"/>
</dbReference>
<dbReference type="AlphaFoldDB" id="A0A5C1QB71"/>
<evidence type="ECO:0008006" key="4">
    <source>
        <dbReference type="Google" id="ProtNLM"/>
    </source>
</evidence>
<evidence type="ECO:0000313" key="2">
    <source>
        <dbReference type="EMBL" id="QEN04046.1"/>
    </source>
</evidence>
<organism evidence="2 3">
    <name type="scientific">Thiospirochaeta perfilievii</name>
    <dbReference type="NCBI Taxonomy" id="252967"/>
    <lineage>
        <taxon>Bacteria</taxon>
        <taxon>Pseudomonadati</taxon>
        <taxon>Spirochaetota</taxon>
        <taxon>Spirochaetia</taxon>
        <taxon>Spirochaetales</taxon>
        <taxon>Spirochaetaceae</taxon>
        <taxon>Thiospirochaeta</taxon>
    </lineage>
</organism>
<dbReference type="KEGG" id="sper:EW093_04790"/>
<dbReference type="Pfam" id="PF10460">
    <property type="entry name" value="Peptidase_M30"/>
    <property type="match status" value="1"/>
</dbReference>
<dbReference type="OrthoDB" id="370434at2"/>
<dbReference type="PROSITE" id="PS51257">
    <property type="entry name" value="PROKAR_LIPOPROTEIN"/>
    <property type="match status" value="1"/>
</dbReference>
<proteinExistence type="predicted"/>
<evidence type="ECO:0000256" key="1">
    <source>
        <dbReference type="SAM" id="MobiDB-lite"/>
    </source>
</evidence>
<keyword evidence="3" id="KW-1185">Reference proteome</keyword>
<dbReference type="InterPro" id="IPR019501">
    <property type="entry name" value="Peptidase_M30_hyicolysin"/>
</dbReference>
<dbReference type="Proteomes" id="UP000323824">
    <property type="component" value="Chromosome"/>
</dbReference>
<protein>
    <recommendedName>
        <fullName evidence="4">Peptidase M30</fullName>
    </recommendedName>
</protein>
<gene>
    <name evidence="2" type="ORF">EW093_04790</name>
</gene>
<feature type="region of interest" description="Disordered" evidence="1">
    <location>
        <begin position="89"/>
        <end position="109"/>
    </location>
</feature>
<accession>A0A5C1QB71</accession>
<sequence length="540" mass="62025">MDIKKSFPIIINLIILLLTSSCFLGNNSDVLVVKTITVNSSLLPKSDSSNAYLLLTNPTSRNILIPEVTINSQSRSLITTRNSYPYPITPTTTLPRRLDKPPRTRENSIDISNRTRDINPQDSYSQGDLESFFVLVGSEVDENNNSVMTYSNTTFKLVSLTNKINNTTINLHIWVDVKDLDILSIDAVEFLKSNFSGIYNDMTNLYGDYWGEHNYENLIEKDNSDFHILLMDIGYDKNIDKDNRGVIYGYFDSYDTYIDKEGSNKALNVVLDSYLLFNRADSSKGWSEESIETIYGLSTFIHEFQHLIHFYQKRIKNKITLTSTNDETYVNEMFSMIAEDILAYNYLIASDESDTYFFPPDLQRIPIYNQDWIEHSTLNWNYDISSYSRAYVVGAYLIRNFDSFIKEYFTTGTLGINGLLEAINKNSTFNIDRTTLLQNLGLAILYSRETNTSRPQQLNSNSFLEYSNFNLIQLDFFSNYIPSFKPLDVAQIKDIANSNGINFYKESNIYINLGEISSSDTIKIEFANDGSGIEYRLVYY</sequence>
<feature type="compositionally biased region" description="Basic and acidic residues" evidence="1">
    <location>
        <begin position="96"/>
        <end position="109"/>
    </location>
</feature>
<evidence type="ECO:0000313" key="3">
    <source>
        <dbReference type="Proteomes" id="UP000323824"/>
    </source>
</evidence>
<dbReference type="EMBL" id="CP035807">
    <property type="protein sequence ID" value="QEN04046.1"/>
    <property type="molecule type" value="Genomic_DNA"/>
</dbReference>
<reference evidence="2 3" key="1">
    <citation type="submission" date="2019-02" db="EMBL/GenBank/DDBJ databases">
        <authorList>
            <person name="Fomenkov A."/>
            <person name="Dubinina G."/>
            <person name="Grabovich M."/>
            <person name="Vincze T."/>
            <person name="Roberts R.J."/>
        </authorList>
    </citation>
    <scope>NUCLEOTIDE SEQUENCE [LARGE SCALE GENOMIC DNA]</scope>
    <source>
        <strain evidence="2 3">P</strain>
    </source>
</reference>
<name>A0A5C1QB71_9SPIO</name>